<sequence length="109" mass="12367">MSSRSSPPTVGRRLRLPEYADEATRALFRAFVRDGRLVTLPAKSVRRVQLLDHVAQLFEPGLRYTEPVVTRILSAVYDDHATLRRALVDHGFLSRHHGVYWRSGGTVDV</sequence>
<protein>
    <recommendedName>
        <fullName evidence="1">DUF2087 domain-containing protein</fullName>
    </recommendedName>
</protein>
<comment type="caution">
    <text evidence="2">The sequence shown here is derived from an EMBL/GenBank/DDBJ whole genome shotgun (WGS) entry which is preliminary data.</text>
</comment>
<proteinExistence type="predicted"/>
<name>A0A3D9V9R0_THECX</name>
<keyword evidence="3" id="KW-1185">Reference proteome</keyword>
<dbReference type="OrthoDB" id="529288at2"/>
<dbReference type="AlphaFoldDB" id="A0A3D9V9R0"/>
<feature type="domain" description="DUF2087" evidence="1">
    <location>
        <begin position="36"/>
        <end position="102"/>
    </location>
</feature>
<dbReference type="RefSeq" id="WP_115852200.1">
    <property type="nucleotide sequence ID" value="NZ_QTUC01000001.1"/>
</dbReference>
<reference evidence="2 3" key="1">
    <citation type="submission" date="2018-08" db="EMBL/GenBank/DDBJ databases">
        <title>Sequencing the genomes of 1000 actinobacteria strains.</title>
        <authorList>
            <person name="Klenk H.-P."/>
        </authorList>
    </citation>
    <scope>NUCLEOTIDE SEQUENCE [LARGE SCALE GENOMIC DNA]</scope>
    <source>
        <strain evidence="2 3">DSM 22891</strain>
    </source>
</reference>
<dbReference type="EMBL" id="QTUC01000001">
    <property type="protein sequence ID" value="REF38026.1"/>
    <property type="molecule type" value="Genomic_DNA"/>
</dbReference>
<evidence type="ECO:0000259" key="1">
    <source>
        <dbReference type="Pfam" id="PF09860"/>
    </source>
</evidence>
<dbReference type="Pfam" id="PF09860">
    <property type="entry name" value="DUF2087"/>
    <property type="match status" value="1"/>
</dbReference>
<evidence type="ECO:0000313" key="2">
    <source>
        <dbReference type="EMBL" id="REF38026.1"/>
    </source>
</evidence>
<dbReference type="Proteomes" id="UP000256485">
    <property type="component" value="Unassembled WGS sequence"/>
</dbReference>
<gene>
    <name evidence="2" type="ORF">DFJ64_3495</name>
</gene>
<organism evidence="2 3">
    <name type="scientific">Thermasporomyces composti</name>
    <dbReference type="NCBI Taxonomy" id="696763"/>
    <lineage>
        <taxon>Bacteria</taxon>
        <taxon>Bacillati</taxon>
        <taxon>Actinomycetota</taxon>
        <taxon>Actinomycetes</taxon>
        <taxon>Propionibacteriales</taxon>
        <taxon>Nocardioidaceae</taxon>
        <taxon>Thermasporomyces</taxon>
    </lineage>
</organism>
<accession>A0A3D9V9R0</accession>
<evidence type="ECO:0000313" key="3">
    <source>
        <dbReference type="Proteomes" id="UP000256485"/>
    </source>
</evidence>
<dbReference type="InterPro" id="IPR018656">
    <property type="entry name" value="DUF2087"/>
</dbReference>